<feature type="chain" id="PRO_5003004772" evidence="1">
    <location>
        <begin position="26"/>
        <end position="91"/>
    </location>
</feature>
<sequence>MKEMAMKFQSVFVAASMCLPLIVSAADGGLQRLTSVGLDKVEQCTSLEKRALVGYESQPARVTYGSCTCAPNNVQGRAGGFECVLYFTIKN</sequence>
<reference evidence="2" key="1">
    <citation type="journal article" date="2010" name="Nature">
        <title>The dynamic genome of Hydra.</title>
        <authorList>
            <person name="Chapman J.A."/>
            <person name="Kirkness E.F."/>
            <person name="Simakov O."/>
            <person name="Hampson S.E."/>
            <person name="Mitros T."/>
            <person name="Weinmaier T."/>
            <person name="Rattei T."/>
            <person name="Balasubramanian P.G."/>
            <person name="Borman J."/>
            <person name="Busam D."/>
            <person name="Disbennett K."/>
            <person name="Pfannkoch C."/>
            <person name="Sumin N."/>
            <person name="Sutton G."/>
            <person name="Viswanathan L."/>
            <person name="Walenz B."/>
            <person name="Goodstein D.M."/>
            <person name="Hellsten U."/>
            <person name="Kawashima T."/>
            <person name="Prochnik S.E."/>
            <person name="Putnam N.H."/>
            <person name="Shu S."/>
            <person name="Blumberg B."/>
            <person name="Dana C.E."/>
            <person name="Gee L."/>
            <person name="Kibler D.F."/>
            <person name="Law L."/>
            <person name="Lindgens D."/>
            <person name="Martinez D.E."/>
            <person name="Peng J."/>
            <person name="Wigge P.A."/>
            <person name="Bertulat B."/>
            <person name="Guder C."/>
            <person name="Nakamura Y."/>
            <person name="Ozbek S."/>
            <person name="Watanabe H."/>
            <person name="Khalturin K."/>
            <person name="Hemmrich G."/>
            <person name="Franke A."/>
            <person name="Augustin R."/>
            <person name="Fraune S."/>
            <person name="Hayakawa E."/>
            <person name="Hayakawa S."/>
            <person name="Hirose M."/>
            <person name="Hwang J."/>
            <person name="Ikeo K."/>
            <person name="Nishimiya-Fujisawa C."/>
            <person name="Ogura A."/>
            <person name="Takahashi T."/>
            <person name="Steinmetz P.R."/>
            <person name="Zhang X."/>
            <person name="Aufschnaiter R."/>
            <person name="Eder M.K."/>
            <person name="Gorny A.K."/>
            <person name="Salvenmoser W."/>
            <person name="Heimberg A.M."/>
            <person name="Wheeler B.M."/>
            <person name="Peterson K.J."/>
            <person name="Boettger A."/>
            <person name="Tischler P."/>
            <person name="Wolf A."/>
            <person name="Gojobori T."/>
            <person name="Remington K.A."/>
            <person name="Strausberg R.L."/>
            <person name="Venter J."/>
            <person name="Technau U."/>
            <person name="Hobmayer B."/>
            <person name="Bosch T.C."/>
            <person name="Holstein T.W."/>
            <person name="Fujisawa T."/>
            <person name="Bode H.R."/>
            <person name="David C.N."/>
            <person name="Rokhsar D.S."/>
            <person name="Steele R.E."/>
        </authorList>
    </citation>
    <scope>NUCLEOTIDE SEQUENCE</scope>
</reference>
<accession>C9Y7U3</accession>
<dbReference type="EMBL" id="FN543104">
    <property type="protein sequence ID" value="CBA27370.1"/>
    <property type="molecule type" value="Genomic_DNA"/>
</dbReference>
<evidence type="ECO:0000313" key="2">
    <source>
        <dbReference type="EMBL" id="CBA27370.1"/>
    </source>
</evidence>
<dbReference type="AlphaFoldDB" id="C9Y7U3"/>
<gene>
    <name evidence="2" type="ORF">Csp_A01940</name>
</gene>
<organism evidence="2">
    <name type="scientific">Curvibacter symbiont subsp. Hydra magnipapillata</name>
    <dbReference type="NCBI Taxonomy" id="667019"/>
    <lineage>
        <taxon>Bacteria</taxon>
        <taxon>Pseudomonadati</taxon>
        <taxon>Pseudomonadota</taxon>
        <taxon>Betaproteobacteria</taxon>
        <taxon>Burkholderiales</taxon>
        <taxon>Comamonadaceae</taxon>
        <taxon>Curvibacter</taxon>
    </lineage>
</organism>
<name>C9Y7U3_CURXX</name>
<evidence type="ECO:0000256" key="1">
    <source>
        <dbReference type="SAM" id="SignalP"/>
    </source>
</evidence>
<feature type="signal peptide" evidence="1">
    <location>
        <begin position="1"/>
        <end position="25"/>
    </location>
</feature>
<protein>
    <submittedName>
        <fullName evidence="2">Uncharacterized protein</fullName>
    </submittedName>
</protein>
<keyword evidence="1" id="KW-0732">Signal</keyword>
<proteinExistence type="predicted"/>